<feature type="compositionally biased region" description="Polar residues" evidence="1">
    <location>
        <begin position="224"/>
        <end position="245"/>
    </location>
</feature>
<proteinExistence type="predicted"/>
<dbReference type="HOGENOM" id="CLU_373037_0_0_1"/>
<protein>
    <submittedName>
        <fullName evidence="2">Uncharacterized protein</fullName>
    </submittedName>
</protein>
<gene>
    <name evidence="2" type="ORF">SCHCODRAFT_112747</name>
</gene>
<reference evidence="2 3" key="1">
    <citation type="journal article" date="2010" name="Nat. Biotechnol.">
        <title>Genome sequence of the model mushroom Schizophyllum commune.</title>
        <authorList>
            <person name="Ohm R.A."/>
            <person name="de Jong J.F."/>
            <person name="Lugones L.G."/>
            <person name="Aerts A."/>
            <person name="Kothe E."/>
            <person name="Stajich J.E."/>
            <person name="de Vries R.P."/>
            <person name="Record E."/>
            <person name="Levasseur A."/>
            <person name="Baker S.E."/>
            <person name="Bartholomew K.A."/>
            <person name="Coutinho P.M."/>
            <person name="Erdmann S."/>
            <person name="Fowler T.J."/>
            <person name="Gathman A.C."/>
            <person name="Lombard V."/>
            <person name="Henrissat B."/>
            <person name="Knabe N."/>
            <person name="Kuees U."/>
            <person name="Lilly W.W."/>
            <person name="Lindquist E."/>
            <person name="Lucas S."/>
            <person name="Magnuson J.K."/>
            <person name="Piumi F."/>
            <person name="Raudaskoski M."/>
            <person name="Salamov A."/>
            <person name="Schmutz J."/>
            <person name="Schwarze F.W.M.R."/>
            <person name="vanKuyk P.A."/>
            <person name="Horton J.S."/>
            <person name="Grigoriev I.V."/>
            <person name="Woesten H.A.B."/>
        </authorList>
    </citation>
    <scope>NUCLEOTIDE SEQUENCE [LARGE SCALE GENOMIC DNA]</scope>
    <source>
        <strain evidence="3">H4-8 / FGSC 9210</strain>
    </source>
</reference>
<feature type="compositionally biased region" description="Polar residues" evidence="1">
    <location>
        <begin position="151"/>
        <end position="163"/>
    </location>
</feature>
<dbReference type="AlphaFoldDB" id="D8QFV4"/>
<evidence type="ECO:0000256" key="1">
    <source>
        <dbReference type="SAM" id="MobiDB-lite"/>
    </source>
</evidence>
<accession>D8QFV4</accession>
<feature type="region of interest" description="Disordered" evidence="1">
    <location>
        <begin position="366"/>
        <end position="394"/>
    </location>
</feature>
<feature type="compositionally biased region" description="Basic and acidic residues" evidence="1">
    <location>
        <begin position="277"/>
        <end position="292"/>
    </location>
</feature>
<dbReference type="RefSeq" id="XP_003028095.1">
    <property type="nucleotide sequence ID" value="XM_003028049.1"/>
</dbReference>
<feature type="compositionally biased region" description="Polar residues" evidence="1">
    <location>
        <begin position="295"/>
        <end position="308"/>
    </location>
</feature>
<evidence type="ECO:0000313" key="2">
    <source>
        <dbReference type="EMBL" id="EFI93192.1"/>
    </source>
</evidence>
<feature type="non-terminal residue" evidence="2">
    <location>
        <position position="660"/>
    </location>
</feature>
<dbReference type="KEGG" id="scm:SCHCO_01104156"/>
<sequence>MRAADRAYYGVYTPTCPIQPDSLRNRVHGVATWTSRPDKDGCISYESGLGRRKVSAIEFARYLEVLAMEMQPVLDTLVRATVADNEPAPKAWQFQFEMAKHAHSLREARSYSDLSFAHVVASQQCAKAVHFYRKYRKQAEDLLHVTPQLEPAQQMTSPPTSVAPSAGHRTSRVAHEHPPVAPSPSIRASTSSKPLLGLPAGGEEVGLGSPAHTPPRKDEPSRAGNGSSSTNTTVGLATMQRCPSQHTRRSGKADEATRRESPVQVTPSETALPNRKISHDGHTLDSREDEYSSRVCHSTQPRTSQESQGEGEVQSPLRPARPRPLWCPNSPPHLAHLPNSLVSSPSMATAASMSELIEAALSEAQPGPIPPANSNKLAIRESDISAREGSRARRAPWSETLWAARSPRQSLSSCPAPALGLMVAARESSRMTVVSSAKAEERPKSGGLGPSRMGDMNANTGKCPLNVPPPPHVLLPSSHAIASQDKSDAPARSLTTRLVLARELVSPELDVNAREGSSTQCAPLDELREVDVSRAQAWRILPVARSRTSLAPPTNLKELSGSNSVSGQRESGARCAPWSDTCGRKPFAKEPGNCLPAFCKRCEAVVGTATRPGQVAGIPPAPAQCGGQLPGLAGRGCPPHAMRVAHSAPQSGLMRARDGS</sequence>
<evidence type="ECO:0000313" key="3">
    <source>
        <dbReference type="Proteomes" id="UP000007431"/>
    </source>
</evidence>
<feature type="region of interest" description="Disordered" evidence="1">
    <location>
        <begin position="552"/>
        <end position="575"/>
    </location>
</feature>
<feature type="compositionally biased region" description="Basic and acidic residues" evidence="1">
    <location>
        <begin position="251"/>
        <end position="261"/>
    </location>
</feature>
<dbReference type="InParanoid" id="D8QFV4"/>
<feature type="compositionally biased region" description="Polar residues" evidence="1">
    <location>
        <begin position="560"/>
        <end position="569"/>
    </location>
</feature>
<name>D8QFV4_SCHCM</name>
<organism evidence="3">
    <name type="scientific">Schizophyllum commune (strain H4-8 / FGSC 9210)</name>
    <name type="common">Split gill fungus</name>
    <dbReference type="NCBI Taxonomy" id="578458"/>
    <lineage>
        <taxon>Eukaryota</taxon>
        <taxon>Fungi</taxon>
        <taxon>Dikarya</taxon>
        <taxon>Basidiomycota</taxon>
        <taxon>Agaricomycotina</taxon>
        <taxon>Agaricomycetes</taxon>
        <taxon>Agaricomycetidae</taxon>
        <taxon>Agaricales</taxon>
        <taxon>Schizophyllaceae</taxon>
        <taxon>Schizophyllum</taxon>
    </lineage>
</organism>
<dbReference type="EMBL" id="GL377311">
    <property type="protein sequence ID" value="EFI93192.1"/>
    <property type="molecule type" value="Genomic_DNA"/>
</dbReference>
<feature type="compositionally biased region" description="Basic and acidic residues" evidence="1">
    <location>
        <begin position="378"/>
        <end position="391"/>
    </location>
</feature>
<dbReference type="VEuPathDB" id="FungiDB:SCHCODRAFT_01104156"/>
<feature type="region of interest" description="Disordered" evidence="1">
    <location>
        <begin position="149"/>
        <end position="323"/>
    </location>
</feature>
<keyword evidence="3" id="KW-1185">Reference proteome</keyword>
<dbReference type="OrthoDB" id="3107693at2759"/>
<dbReference type="GeneID" id="9591866"/>
<dbReference type="Proteomes" id="UP000007431">
    <property type="component" value="Unassembled WGS sequence"/>
</dbReference>
<feature type="region of interest" description="Disordered" evidence="1">
    <location>
        <begin position="433"/>
        <end position="452"/>
    </location>
</feature>